<dbReference type="EMBL" id="SNZE01000022">
    <property type="protein sequence ID" value="TDR30334.1"/>
    <property type="molecule type" value="Genomic_DNA"/>
</dbReference>
<protein>
    <submittedName>
        <fullName evidence="1">Uncharacterized protein</fullName>
    </submittedName>
</protein>
<proteinExistence type="predicted"/>
<keyword evidence="2" id="KW-1185">Reference proteome</keyword>
<accession>A0A4R6Y522</accession>
<comment type="caution">
    <text evidence="1">The sequence shown here is derived from an EMBL/GenBank/DDBJ whole genome shotgun (WGS) entry which is preliminary data.</text>
</comment>
<sequence>MSDDGLDFECYQEQYSVYTPTGVVYVRFDDQGRHVSGHESAMTYLDTMLRLGVVGDDGRMVDQTQYRGDDLMRYVNGQYGLLVVVSELL</sequence>
<gene>
    <name evidence="1" type="ORF">DFR44_1223</name>
</gene>
<organism evidence="1 2">
    <name type="scientific">Hydromonas duriensis</name>
    <dbReference type="NCBI Taxonomy" id="1527608"/>
    <lineage>
        <taxon>Bacteria</taxon>
        <taxon>Pseudomonadati</taxon>
        <taxon>Pseudomonadota</taxon>
        <taxon>Betaproteobacteria</taxon>
        <taxon>Burkholderiales</taxon>
        <taxon>Burkholderiaceae</taxon>
        <taxon>Hydromonas</taxon>
    </lineage>
</organism>
<dbReference type="AlphaFoldDB" id="A0A4R6Y522"/>
<dbReference type="RefSeq" id="WP_133621207.1">
    <property type="nucleotide sequence ID" value="NZ_SNZE01000022.1"/>
</dbReference>
<evidence type="ECO:0000313" key="1">
    <source>
        <dbReference type="EMBL" id="TDR30334.1"/>
    </source>
</evidence>
<dbReference type="Proteomes" id="UP000294480">
    <property type="component" value="Unassembled WGS sequence"/>
</dbReference>
<reference evidence="1 2" key="1">
    <citation type="submission" date="2019-03" db="EMBL/GenBank/DDBJ databases">
        <title>Genomic Encyclopedia of Type Strains, Phase IV (KMG-IV): sequencing the most valuable type-strain genomes for metagenomic binning, comparative biology and taxonomic classification.</title>
        <authorList>
            <person name="Goeker M."/>
        </authorList>
    </citation>
    <scope>NUCLEOTIDE SEQUENCE [LARGE SCALE GENOMIC DNA]</scope>
    <source>
        <strain evidence="1 2">DSM 102852</strain>
    </source>
</reference>
<evidence type="ECO:0000313" key="2">
    <source>
        <dbReference type="Proteomes" id="UP000294480"/>
    </source>
</evidence>
<name>A0A4R6Y522_9BURK</name>